<name>A0A4V2F3L0_9BURK</name>
<comment type="caution">
    <text evidence="4">The sequence shown here is derived from an EMBL/GenBank/DDBJ whole genome shotgun (WGS) entry which is preliminary data.</text>
</comment>
<dbReference type="Gene3D" id="3.40.50.261">
    <property type="entry name" value="Succinyl-CoA synthetase domains"/>
    <property type="match status" value="2"/>
</dbReference>
<keyword evidence="2" id="KW-0067">ATP-binding</keyword>
<dbReference type="Gene3D" id="3.30.1490.20">
    <property type="entry name" value="ATP-grasp fold, A domain"/>
    <property type="match status" value="1"/>
</dbReference>
<reference evidence="4 5" key="1">
    <citation type="submission" date="2019-02" db="EMBL/GenBank/DDBJ databases">
        <title>Genomic Encyclopedia of Type Strains, Phase IV (KMG-IV): sequencing the most valuable type-strain genomes for metagenomic binning, comparative biology and taxonomic classification.</title>
        <authorList>
            <person name="Goeker M."/>
        </authorList>
    </citation>
    <scope>NUCLEOTIDE SEQUENCE [LARGE SCALE GENOMIC DNA]</scope>
    <source>
        <strain evidence="4 5">K24</strain>
    </source>
</reference>
<feature type="domain" description="ATP-grasp" evidence="3">
    <location>
        <begin position="498"/>
        <end position="534"/>
    </location>
</feature>
<dbReference type="GO" id="GO:0005524">
    <property type="term" value="F:ATP binding"/>
    <property type="evidence" value="ECO:0007669"/>
    <property type="project" value="UniProtKB-UniRule"/>
</dbReference>
<dbReference type="InterPro" id="IPR032875">
    <property type="entry name" value="Succ_CoA_lig_flav_dom"/>
</dbReference>
<comment type="similarity">
    <text evidence="1">In the N-terminal section; belongs to the acetate CoA ligase alpha subunit family.</text>
</comment>
<dbReference type="PROSITE" id="PS50975">
    <property type="entry name" value="ATP_GRASP"/>
    <property type="match status" value="1"/>
</dbReference>
<dbReference type="GO" id="GO:0046872">
    <property type="term" value="F:metal ion binding"/>
    <property type="evidence" value="ECO:0007669"/>
    <property type="project" value="InterPro"/>
</dbReference>
<dbReference type="InterPro" id="IPR011761">
    <property type="entry name" value="ATP-grasp"/>
</dbReference>
<dbReference type="Proteomes" id="UP000292445">
    <property type="component" value="Unassembled WGS sequence"/>
</dbReference>
<dbReference type="FunFam" id="3.30.1490.20:FF:000020">
    <property type="entry name" value="Protein lysine acetyltransferase"/>
    <property type="match status" value="1"/>
</dbReference>
<organism evidence="4 5">
    <name type="scientific">Pigmentiphaga kullae</name>
    <dbReference type="NCBI Taxonomy" id="151784"/>
    <lineage>
        <taxon>Bacteria</taxon>
        <taxon>Pseudomonadati</taxon>
        <taxon>Pseudomonadota</taxon>
        <taxon>Betaproteobacteria</taxon>
        <taxon>Burkholderiales</taxon>
        <taxon>Alcaligenaceae</taxon>
        <taxon>Pigmentiphaga</taxon>
    </lineage>
</organism>
<dbReference type="Gene3D" id="3.30.470.20">
    <property type="entry name" value="ATP-grasp fold, B domain"/>
    <property type="match status" value="1"/>
</dbReference>
<dbReference type="SMART" id="SM00881">
    <property type="entry name" value="CoA_binding"/>
    <property type="match status" value="1"/>
</dbReference>
<proteinExistence type="inferred from homology"/>
<evidence type="ECO:0000259" key="3">
    <source>
        <dbReference type="PROSITE" id="PS50975"/>
    </source>
</evidence>
<dbReference type="InterPro" id="IPR003781">
    <property type="entry name" value="CoA-bd"/>
</dbReference>
<dbReference type="SUPFAM" id="SSF56059">
    <property type="entry name" value="Glutathione synthetase ATP-binding domain-like"/>
    <property type="match status" value="1"/>
</dbReference>
<sequence length="715" mass="75578">MLDRIDPPVREHAAGSLDPLFSPASIAVLGASADPLKIGGRPIKFLKAHGYGGTILPVNPRGGEVQGLPALRSVAELPLGVDHAVVALPASAVLEAAQACADRGVKAMTVFSAGFAEIGPEGAAMQARLSALARESGMRIIGPNCMGVMNFRIGMIASFAFMVDLGLPRLGRTALVSQSGAFGGQALVMARRRGLPLGAWVTTGNECDVEMADCLAHFARDDQTDVIMGYMEGCRSPDRLVHALALARERGKRVVMVKAGSSDVGRAAAQSHTGALAGNDRVFDSLFRQYGVHRADSIESFFDAAYAAGSGKRITEGRVGVFTVSGGVGVLMADVAEQEKLDMAPLPQPAQDELRAMLPLAAVRNPVDGTAQIWSDMELFRRFLRTMLREGRYEAVVFFLTAMPYSPPLQQPLAEIFADLRREFPDPALVLSMLAPQALQDELADHGYLLIEDASRAIRALSALRALSQPSPGPADLASLPHVPHFPALEAANEHAAKDVLARVGIPVPPERAVAGIDDACAAASELGYPVALKVLSQDIVHKSEAGGVALDIADEAGLRQAWAAMRESVARAAPRARIEGMLVAPMAPAGVEMILGVQRDPVFGPVVMVGMGGIYAELLDDVSLRIAPVDAEGAMSMVRGLKAFALLDGARGRPRADLDALVRAIVRLSVFAHRHADRIESIDINPFRVFEAGRGAAALDAVLLTRDPEDGGHA</sequence>
<dbReference type="Pfam" id="PF13549">
    <property type="entry name" value="ATP-grasp_5"/>
    <property type="match status" value="1"/>
</dbReference>
<dbReference type="Pfam" id="PF13607">
    <property type="entry name" value="Succ_CoA_lig"/>
    <property type="match status" value="1"/>
</dbReference>
<keyword evidence="2" id="KW-0547">Nucleotide-binding</keyword>
<dbReference type="EMBL" id="SGXC01000001">
    <property type="protein sequence ID" value="RZS84477.1"/>
    <property type="molecule type" value="Genomic_DNA"/>
</dbReference>
<dbReference type="SUPFAM" id="SSF51735">
    <property type="entry name" value="NAD(P)-binding Rossmann-fold domains"/>
    <property type="match status" value="1"/>
</dbReference>
<evidence type="ECO:0000313" key="5">
    <source>
        <dbReference type="Proteomes" id="UP000292445"/>
    </source>
</evidence>
<accession>A0A4V2F3L0</accession>
<dbReference type="Gene3D" id="3.40.50.720">
    <property type="entry name" value="NAD(P)-binding Rossmann-like Domain"/>
    <property type="match status" value="1"/>
</dbReference>
<evidence type="ECO:0000256" key="1">
    <source>
        <dbReference type="ARBA" id="ARBA00060888"/>
    </source>
</evidence>
<dbReference type="RefSeq" id="WP_165404395.1">
    <property type="nucleotide sequence ID" value="NZ_SGXC01000001.1"/>
</dbReference>
<dbReference type="AlphaFoldDB" id="A0A4V2F3L0"/>
<gene>
    <name evidence="4" type="ORF">EV675_0494</name>
</gene>
<keyword evidence="5" id="KW-1185">Reference proteome</keyword>
<dbReference type="InterPro" id="IPR016102">
    <property type="entry name" value="Succinyl-CoA_synth-like"/>
</dbReference>
<dbReference type="PANTHER" id="PTHR42793">
    <property type="entry name" value="COA BINDING DOMAIN CONTAINING PROTEIN"/>
    <property type="match status" value="1"/>
</dbReference>
<dbReference type="InterPro" id="IPR013815">
    <property type="entry name" value="ATP_grasp_subdomain_1"/>
</dbReference>
<protein>
    <submittedName>
        <fullName evidence="4">Acyl-CoA synthetase (NDP forming)</fullName>
    </submittedName>
</protein>
<dbReference type="Pfam" id="PF13380">
    <property type="entry name" value="CoA_binding_2"/>
    <property type="match status" value="1"/>
</dbReference>
<evidence type="ECO:0000313" key="4">
    <source>
        <dbReference type="EMBL" id="RZS84477.1"/>
    </source>
</evidence>
<dbReference type="InterPro" id="IPR036291">
    <property type="entry name" value="NAD(P)-bd_dom_sf"/>
</dbReference>
<dbReference type="PANTHER" id="PTHR42793:SF4">
    <property type="entry name" value="BLL6376 PROTEIN"/>
    <property type="match status" value="1"/>
</dbReference>
<dbReference type="SUPFAM" id="SSF52210">
    <property type="entry name" value="Succinyl-CoA synthetase domains"/>
    <property type="match status" value="2"/>
</dbReference>
<evidence type="ECO:0000256" key="2">
    <source>
        <dbReference type="PROSITE-ProRule" id="PRU00409"/>
    </source>
</evidence>